<dbReference type="HOGENOM" id="CLU_1669853_0_0_1"/>
<evidence type="ECO:0000256" key="1">
    <source>
        <dbReference type="SAM" id="Phobius"/>
    </source>
</evidence>
<keyword evidence="1" id="KW-0472">Membrane</keyword>
<dbReference type="VEuPathDB" id="MicrosporidiaDB:NEQG_00005"/>
<dbReference type="AlphaFoldDB" id="I3EJ38"/>
<keyword evidence="1" id="KW-1133">Transmembrane helix</keyword>
<gene>
    <name evidence="2" type="ORF">NEQG_00005</name>
</gene>
<accession>I3EJ38</accession>
<dbReference type="InParanoid" id="I3EJ38"/>
<evidence type="ECO:0000313" key="3">
    <source>
        <dbReference type="Proteomes" id="UP000002872"/>
    </source>
</evidence>
<keyword evidence="3" id="KW-1185">Reference proteome</keyword>
<feature type="transmembrane region" description="Helical" evidence="1">
    <location>
        <begin position="73"/>
        <end position="102"/>
    </location>
</feature>
<proteinExistence type="predicted"/>
<dbReference type="OrthoDB" id="2187434at2759"/>
<protein>
    <submittedName>
        <fullName evidence="2">Uncharacterized protein</fullName>
    </submittedName>
</protein>
<evidence type="ECO:0000313" key="2">
    <source>
        <dbReference type="EMBL" id="EIJ89235.1"/>
    </source>
</evidence>
<feature type="transmembrane region" description="Helical" evidence="1">
    <location>
        <begin position="122"/>
        <end position="140"/>
    </location>
</feature>
<dbReference type="Proteomes" id="UP000002872">
    <property type="component" value="Unassembled WGS sequence"/>
</dbReference>
<keyword evidence="1" id="KW-0812">Transmembrane</keyword>
<dbReference type="EMBL" id="GL870876">
    <property type="protein sequence ID" value="EIJ89235.1"/>
    <property type="molecule type" value="Genomic_DNA"/>
</dbReference>
<name>I3EJ38_NEMP3</name>
<reference evidence="2" key="1">
    <citation type="submission" date="2011-01" db="EMBL/GenBank/DDBJ databases">
        <title>The Genome Sequence of Nematocida parisii strain ERTm3.</title>
        <authorList>
            <consortium name="The Broad Institute Genome Sequencing Platform"/>
            <consortium name="The Broad Institute Genome Sequencing Center for Infectious Disease"/>
            <person name="Cuomo C."/>
            <person name="Troemel E."/>
            <person name="Young S.K."/>
            <person name="Zeng Q."/>
            <person name="Gargeya S."/>
            <person name="Fitzgerald M."/>
            <person name="Haas B."/>
            <person name="Abouelleil A."/>
            <person name="Alvarado L."/>
            <person name="Arachchi H.M."/>
            <person name="Berlin A."/>
            <person name="Chapman S.B."/>
            <person name="Gearin G."/>
            <person name="Goldberg J."/>
            <person name="Griggs A."/>
            <person name="Gujja S."/>
            <person name="Hansen M."/>
            <person name="Heiman D."/>
            <person name="Howarth C."/>
            <person name="Larimer J."/>
            <person name="Lui A."/>
            <person name="MacDonald P.J.P."/>
            <person name="McCowen C."/>
            <person name="Montmayeur A."/>
            <person name="Murphy C."/>
            <person name="Neiman D."/>
            <person name="Pearson M."/>
            <person name="Priest M."/>
            <person name="Roberts A."/>
            <person name="Saif S."/>
            <person name="Shea T."/>
            <person name="Sisk P."/>
            <person name="Stolte C."/>
            <person name="Sykes S."/>
            <person name="Wortman J."/>
            <person name="Nusbaum C."/>
            <person name="Birren B."/>
        </authorList>
    </citation>
    <scope>NUCLEOTIDE SEQUENCE</scope>
    <source>
        <strain evidence="2">ERTm3</strain>
    </source>
</reference>
<sequence>MHRGYKVWIIVGLLGKIITGVQNPAVKNFLYDVFISNKSLSWIAEELMDERALDGKPALSIGSMKKGVLSPQFMLITGLIFVFRTLMNVFIMKIPIALYFVAFDYCENRYCKIANSQGLYDSLVHIFLLLVMIYCAQCTMRDVIAFREEYFQSLGRVGRE</sequence>
<organism evidence="2 3">
    <name type="scientific">Nematocida parisii (strain ERTm3)</name>
    <name type="common">Nematode killer fungus</name>
    <dbReference type="NCBI Taxonomy" id="935791"/>
    <lineage>
        <taxon>Eukaryota</taxon>
        <taxon>Fungi</taxon>
        <taxon>Fungi incertae sedis</taxon>
        <taxon>Microsporidia</taxon>
        <taxon>Nematocida</taxon>
    </lineage>
</organism>
<dbReference type="OMA" id="YCRIANS"/>